<feature type="coiled-coil region" evidence="1">
    <location>
        <begin position="1189"/>
        <end position="1216"/>
    </location>
</feature>
<gene>
    <name evidence="2" type="ORF">KI809_11460</name>
</gene>
<accession>A0AAW4L223</accession>
<protein>
    <recommendedName>
        <fullName evidence="4">ATP-binding protein</fullName>
    </recommendedName>
</protein>
<reference evidence="2 3" key="1">
    <citation type="submission" date="2021-05" db="EMBL/GenBank/DDBJ databases">
        <title>The draft genome of Geobacter pelophilus DSM 12255.</title>
        <authorList>
            <person name="Xu Z."/>
            <person name="Masuda Y."/>
            <person name="Itoh H."/>
            <person name="Senoo K."/>
        </authorList>
    </citation>
    <scope>NUCLEOTIDE SEQUENCE [LARGE SCALE GENOMIC DNA]</scope>
    <source>
        <strain evidence="2 3">DSM 12255</strain>
    </source>
</reference>
<comment type="caution">
    <text evidence="2">The sequence shown here is derived from an EMBL/GenBank/DDBJ whole genome shotgun (WGS) entry which is preliminary data.</text>
</comment>
<dbReference type="RefSeq" id="WP_214171692.1">
    <property type="nucleotide sequence ID" value="NZ_JAHCVJ010000004.1"/>
</dbReference>
<keyword evidence="1" id="KW-0175">Coiled coil</keyword>
<evidence type="ECO:0008006" key="4">
    <source>
        <dbReference type="Google" id="ProtNLM"/>
    </source>
</evidence>
<dbReference type="EMBL" id="JAHCVJ010000004">
    <property type="protein sequence ID" value="MBT0664918.1"/>
    <property type="molecule type" value="Genomic_DNA"/>
</dbReference>
<organism evidence="2 3">
    <name type="scientific">Geoanaerobacter pelophilus</name>
    <dbReference type="NCBI Taxonomy" id="60036"/>
    <lineage>
        <taxon>Bacteria</taxon>
        <taxon>Pseudomonadati</taxon>
        <taxon>Thermodesulfobacteriota</taxon>
        <taxon>Desulfuromonadia</taxon>
        <taxon>Geobacterales</taxon>
        <taxon>Geobacteraceae</taxon>
        <taxon>Geoanaerobacter</taxon>
    </lineage>
</organism>
<keyword evidence="3" id="KW-1185">Reference proteome</keyword>
<name>A0AAW4L223_9BACT</name>
<sequence length="1416" mass="158807">MTNATLHKWEATGVTGYPITHPIVGQGDFYRKFKSFLELVADPENKFAHVFAAVAPWGVGKSRLGYEIVAQVNGSSKGWKVRRPGGSLEEARLFDTEKQREKHLALYIRYSQVAHEQLNLDNWFAPALYKALVPLARASFDSSIQYQIAKQAFARLQVDGYDPAKLAAAMELDQHDEEEIYTDTSLATRLCNAAYEVLKGYGIEYVIIVLDELETAAERATAGFEAEEARAMDGKAITMLRKAVESLGRKEIEAMSKAVKEEDARARYPWLRFVALCSPAIGDELKEVQSTDRRFEIVDLSRNAFSDVSAFVQSLESEGRLLRSYPKGLVEAAYMMSGGNFGWFNVVMAVVDQVLQKIPVGVEPSIGDLFERAIQISSRIQRYVLDHRSLDEINLSGTDRQAAAELLFRQQPVAMNVLGEDLCLRLFATQNAYGEPLALRYQRIVWRLQECAQILIQNRFQRHQGSGSWTAPGIPEAIELERLLDDLSTLAIHEPAEPGPTGTYTLLLPLELPDFLQLLDLIHPHPAVEEVGRTLWTALVGTEHIPANQATHIGPSVEMLRRLDIRLRKASTGMIFRDPQENEAYNEVTEGLKLNETQRSRSVLTGAMRLLDENWEYDQESTGFGDDVITIRTGKDGLVDFKGLCLHPKGVAVFAWANSDQALEKVLDAVARDQADAGRYPVVVLTTDYGLPERFASSKVPKFMRGRDYVVVLHLNSGEESALESIGLPVSQWKGFRLRREGFTTRFAERLNRIKAPAIKRVRDWRHEASARGGIAWPIRPNGTLKEEARQALVQGWRIVRLNKNGLPLGDVGAVKGLDYAALLNVLGTLGLSPAAPPKGYTAEDSAGLWVGEGEQARPEVPGFLLRLATTLFKRQDKRLKLEDIRSEWLWGYTWDGNRINDNFREWMATVVDLGWADAREGGKGQFSYGLVPRAKLSGDLEAARNWLDRGYCEIVAKLSEIAGPGVVDTYFRHGTGSQYVKAKQLLDQAEQALASLAVLEANDPDLTDLLAAQDWFVQVTKLRLQIREQIDQVFYKEKFEALPPVLDMRILNLLDDQKPMWERIRHGEHFANAVRDIAQHIRGRIPTLRDEMATEVTDEPGFPIQLFTRPLMKILDMVDEGLTGEDPSKSLHRAQQAQPDTLAHFLKELRVAAALDALDALADEVGVSRNAPTVKPLAEIQGEIMTGFRELKERYIAARIAIEDLDRRINDVERALIDPPTDFALPQQVSFEQVAGRPELIRGELEVGLDESVDDLLDRHNMSMNLGNFAPLIRESRSRLLDSPERSIKGLEGKVRTIENAIAKYRQDLIGRQALLVSRRALNALRKSRGEAELVPLSIGDIEHLSLRDGLGYILGRIQIWTEEGNGYLAGTDVSFDVWQRVVAALDEREEPHLNPEQMNALVQEGFLKRVYVLP</sequence>
<evidence type="ECO:0000313" key="3">
    <source>
        <dbReference type="Proteomes" id="UP000811899"/>
    </source>
</evidence>
<proteinExistence type="predicted"/>
<dbReference type="Proteomes" id="UP000811899">
    <property type="component" value="Unassembled WGS sequence"/>
</dbReference>
<evidence type="ECO:0000256" key="1">
    <source>
        <dbReference type="SAM" id="Coils"/>
    </source>
</evidence>
<evidence type="ECO:0000313" key="2">
    <source>
        <dbReference type="EMBL" id="MBT0664918.1"/>
    </source>
</evidence>